<protein>
    <submittedName>
        <fullName evidence="2">Uncharacterized protein</fullName>
    </submittedName>
</protein>
<dbReference type="EMBL" id="ML122284">
    <property type="protein sequence ID" value="RPD56970.1"/>
    <property type="molecule type" value="Genomic_DNA"/>
</dbReference>
<name>A0A5C2S0U9_9APHY</name>
<organism evidence="2 3">
    <name type="scientific">Lentinus tigrinus ALCF2SS1-6</name>
    <dbReference type="NCBI Taxonomy" id="1328759"/>
    <lineage>
        <taxon>Eukaryota</taxon>
        <taxon>Fungi</taxon>
        <taxon>Dikarya</taxon>
        <taxon>Basidiomycota</taxon>
        <taxon>Agaricomycotina</taxon>
        <taxon>Agaricomycetes</taxon>
        <taxon>Polyporales</taxon>
        <taxon>Polyporaceae</taxon>
        <taxon>Lentinus</taxon>
    </lineage>
</organism>
<proteinExistence type="predicted"/>
<evidence type="ECO:0000313" key="3">
    <source>
        <dbReference type="Proteomes" id="UP000313359"/>
    </source>
</evidence>
<accession>A0A5C2S0U9</accession>
<keyword evidence="3" id="KW-1185">Reference proteome</keyword>
<feature type="region of interest" description="Disordered" evidence="1">
    <location>
        <begin position="1"/>
        <end position="49"/>
    </location>
</feature>
<evidence type="ECO:0000313" key="2">
    <source>
        <dbReference type="EMBL" id="RPD56970.1"/>
    </source>
</evidence>
<evidence type="ECO:0000256" key="1">
    <source>
        <dbReference type="SAM" id="MobiDB-lite"/>
    </source>
</evidence>
<gene>
    <name evidence="2" type="ORF">L227DRAFT_614087</name>
</gene>
<feature type="compositionally biased region" description="Basic and acidic residues" evidence="1">
    <location>
        <begin position="84"/>
        <end position="93"/>
    </location>
</feature>
<reference evidence="2" key="1">
    <citation type="journal article" date="2018" name="Genome Biol. Evol.">
        <title>Genomics and development of Lentinus tigrinus, a white-rot wood-decaying mushroom with dimorphic fruiting bodies.</title>
        <authorList>
            <person name="Wu B."/>
            <person name="Xu Z."/>
            <person name="Knudson A."/>
            <person name="Carlson A."/>
            <person name="Chen N."/>
            <person name="Kovaka S."/>
            <person name="LaButti K."/>
            <person name="Lipzen A."/>
            <person name="Pennachio C."/>
            <person name="Riley R."/>
            <person name="Schakwitz W."/>
            <person name="Umezawa K."/>
            <person name="Ohm R.A."/>
            <person name="Grigoriev I.V."/>
            <person name="Nagy L.G."/>
            <person name="Gibbons J."/>
            <person name="Hibbett D."/>
        </authorList>
    </citation>
    <scope>NUCLEOTIDE SEQUENCE [LARGE SCALE GENOMIC DNA]</scope>
    <source>
        <strain evidence="2">ALCF2SS1-6</strain>
    </source>
</reference>
<feature type="region of interest" description="Disordered" evidence="1">
    <location>
        <begin position="70"/>
        <end position="93"/>
    </location>
</feature>
<dbReference type="Proteomes" id="UP000313359">
    <property type="component" value="Unassembled WGS sequence"/>
</dbReference>
<dbReference type="AlphaFoldDB" id="A0A5C2S0U9"/>
<sequence>MADDLSKHGESTLKDALQRTVHDNDVHDEGKDEIAASTQGDERAKGGDWEEVKGIRDWIEGVFRGCQTAQDVGSEGLAGHKSAKKSEKGEEGW</sequence>